<sequence length="251" mass="27479">MSRVVKVRNIKIGDGIPKICIPITDTDLDGVKKSVRLIENSPHDMIEWRADFYKDLADPEVRIKPMMYLRNSLPEDPILFTIRTSVEMGVLEIDTADYVALNLAVIDSGLIDLVDVELSRGDKAVRTIVEAAHKAGVKVIVSRHNNINTPDRDVIVGNLCQMQDLGADIVKFAVTPRSERDVLRLLDATLAMKEDHNTTPVITMSMGKLGVISRICGEVFGSAVTFGTAGKASAPGQLPANQLSIYLKSLN</sequence>
<dbReference type="FunFam" id="3.20.20.70:FF:000047">
    <property type="entry name" value="3-dehydroquinate dehydratase"/>
    <property type="match status" value="1"/>
</dbReference>
<evidence type="ECO:0000313" key="6">
    <source>
        <dbReference type="EMBL" id="MBS5520260.1"/>
    </source>
</evidence>
<comment type="similarity">
    <text evidence="5">Belongs to the type-I 3-dehydroquinase family.</text>
</comment>
<keyword evidence="2 5" id="KW-0057">Aromatic amino acid biosynthesis</keyword>
<dbReference type="GO" id="GO:0003855">
    <property type="term" value="F:3-dehydroquinate dehydratase activity"/>
    <property type="evidence" value="ECO:0007669"/>
    <property type="project" value="UniProtKB-UniRule"/>
</dbReference>
<feature type="active site" description="Schiff-base intermediate with substrate" evidence="5">
    <location>
        <position position="171"/>
    </location>
</feature>
<comment type="caution">
    <text evidence="5">Lacks conserved residue(s) required for the propagation of feature annotation.</text>
</comment>
<dbReference type="GO" id="GO:0046279">
    <property type="term" value="P:3,4-dihydroxybenzoate biosynthetic process"/>
    <property type="evidence" value="ECO:0007669"/>
    <property type="project" value="TreeGrafter"/>
</dbReference>
<proteinExistence type="inferred from homology"/>
<name>A0A943EKY2_9FIRM</name>
<dbReference type="CDD" id="cd00502">
    <property type="entry name" value="DHQase_I"/>
    <property type="match status" value="1"/>
</dbReference>
<comment type="pathway">
    <text evidence="5">Metabolic intermediate biosynthesis; chorismate biosynthesis; chorismate from D-erythrose 4-phosphate and phosphoenolpyruvate: step 3/7.</text>
</comment>
<protein>
    <recommendedName>
        <fullName evidence="5">3-dehydroquinate dehydratase</fullName>
        <shortName evidence="5">3-dehydroquinase</shortName>
        <ecNumber evidence="5">4.2.1.10</ecNumber>
    </recommendedName>
    <alternativeName>
        <fullName evidence="5">Type I DHQase</fullName>
    </alternativeName>
    <alternativeName>
        <fullName evidence="5">Type I dehydroquinase</fullName>
        <shortName evidence="5">DHQ1</shortName>
    </alternativeName>
</protein>
<feature type="binding site" evidence="5">
    <location>
        <begin position="47"/>
        <end position="49"/>
    </location>
    <ligand>
        <name>3-dehydroquinate</name>
        <dbReference type="ChEBI" id="CHEBI:32364"/>
    </ligand>
</feature>
<accession>A0A943EKY2</accession>
<comment type="catalytic activity">
    <reaction evidence="1 5">
        <text>3-dehydroquinate = 3-dehydroshikimate + H2O</text>
        <dbReference type="Rhea" id="RHEA:21096"/>
        <dbReference type="ChEBI" id="CHEBI:15377"/>
        <dbReference type="ChEBI" id="CHEBI:16630"/>
        <dbReference type="ChEBI" id="CHEBI:32364"/>
        <dbReference type="EC" id="4.2.1.10"/>
    </reaction>
</comment>
<evidence type="ECO:0000256" key="1">
    <source>
        <dbReference type="ARBA" id="ARBA00001864"/>
    </source>
</evidence>
<comment type="caution">
    <text evidence="6">The sequence shown here is derived from an EMBL/GenBank/DDBJ whole genome shotgun (WGS) entry which is preliminary data.</text>
</comment>
<organism evidence="6 7">
    <name type="scientific">Acidaminococcus intestini</name>
    <dbReference type="NCBI Taxonomy" id="187327"/>
    <lineage>
        <taxon>Bacteria</taxon>
        <taxon>Bacillati</taxon>
        <taxon>Bacillota</taxon>
        <taxon>Negativicutes</taxon>
        <taxon>Acidaminococcales</taxon>
        <taxon>Acidaminococcaceae</taxon>
        <taxon>Acidaminococcus</taxon>
    </lineage>
</organism>
<keyword evidence="3 5" id="KW-0456">Lyase</keyword>
<dbReference type="PANTHER" id="PTHR43699:SF1">
    <property type="entry name" value="3-DEHYDROQUINATE DEHYDRATASE"/>
    <property type="match status" value="1"/>
</dbReference>
<dbReference type="PANTHER" id="PTHR43699">
    <property type="entry name" value="3-DEHYDROQUINATE DEHYDRATASE"/>
    <property type="match status" value="1"/>
</dbReference>
<keyword evidence="4 5" id="KW-0704">Schiff base</keyword>
<dbReference type="HAMAP" id="MF_00214">
    <property type="entry name" value="AroD"/>
    <property type="match status" value="1"/>
</dbReference>
<feature type="active site" description="Proton donor/acceptor" evidence="5">
    <location>
        <position position="144"/>
    </location>
</feature>
<feature type="binding site" evidence="5">
    <location>
        <position position="214"/>
    </location>
    <ligand>
        <name>3-dehydroquinate</name>
        <dbReference type="ChEBI" id="CHEBI:32364"/>
    </ligand>
</feature>
<evidence type="ECO:0000256" key="4">
    <source>
        <dbReference type="ARBA" id="ARBA00023270"/>
    </source>
</evidence>
<dbReference type="NCBIfam" id="TIGR01093">
    <property type="entry name" value="aroD"/>
    <property type="match status" value="1"/>
</dbReference>
<dbReference type="InterPro" id="IPR001381">
    <property type="entry name" value="DHquinase_I"/>
</dbReference>
<dbReference type="GO" id="GO:0009423">
    <property type="term" value="P:chorismate biosynthetic process"/>
    <property type="evidence" value="ECO:0007669"/>
    <property type="project" value="UniProtKB-UniRule"/>
</dbReference>
<dbReference type="InterPro" id="IPR050146">
    <property type="entry name" value="Type-I_3-dehydroquinase"/>
</dbReference>
<dbReference type="EMBL" id="JAGZCZ010000010">
    <property type="protein sequence ID" value="MBS5520260.1"/>
    <property type="molecule type" value="Genomic_DNA"/>
</dbReference>
<dbReference type="Proteomes" id="UP000754226">
    <property type="component" value="Unassembled WGS sequence"/>
</dbReference>
<feature type="binding site" evidence="5">
    <location>
        <position position="83"/>
    </location>
    <ligand>
        <name>3-dehydroquinate</name>
        <dbReference type="ChEBI" id="CHEBI:32364"/>
    </ligand>
</feature>
<evidence type="ECO:0000256" key="2">
    <source>
        <dbReference type="ARBA" id="ARBA00023141"/>
    </source>
</evidence>
<dbReference type="EC" id="4.2.1.10" evidence="5"/>
<dbReference type="Gene3D" id="3.20.20.70">
    <property type="entry name" value="Aldolase class I"/>
    <property type="match status" value="1"/>
</dbReference>
<dbReference type="Pfam" id="PF01487">
    <property type="entry name" value="DHquinase_I"/>
    <property type="match status" value="1"/>
</dbReference>
<evidence type="ECO:0000256" key="3">
    <source>
        <dbReference type="ARBA" id="ARBA00023239"/>
    </source>
</evidence>
<evidence type="ECO:0000313" key="7">
    <source>
        <dbReference type="Proteomes" id="UP000754226"/>
    </source>
</evidence>
<dbReference type="AlphaFoldDB" id="A0A943EKY2"/>
<evidence type="ECO:0000256" key="5">
    <source>
        <dbReference type="HAMAP-Rule" id="MF_00214"/>
    </source>
</evidence>
<dbReference type="SUPFAM" id="SSF51569">
    <property type="entry name" value="Aldolase"/>
    <property type="match status" value="1"/>
</dbReference>
<comment type="subunit">
    <text evidence="5">Homodimer.</text>
</comment>
<feature type="binding site" evidence="5">
    <location>
        <position position="237"/>
    </location>
    <ligand>
        <name>3-dehydroquinate</name>
        <dbReference type="ChEBI" id="CHEBI:32364"/>
    </ligand>
</feature>
<dbReference type="InterPro" id="IPR013785">
    <property type="entry name" value="Aldolase_TIM"/>
</dbReference>
<gene>
    <name evidence="5 6" type="primary">aroD</name>
    <name evidence="6" type="ORF">KHX13_08065</name>
</gene>
<comment type="function">
    <text evidence="5">Involved in the third step of the chorismate pathway, which leads to the biosynthesis of aromatic amino acids. Catalyzes the cis-dehydration of 3-dehydroquinate (DHQ) and introduces the first double bond of the aromatic ring to yield 3-dehydroshikimate.</text>
</comment>
<dbReference type="GO" id="GO:0008652">
    <property type="term" value="P:amino acid biosynthetic process"/>
    <property type="evidence" value="ECO:0007669"/>
    <property type="project" value="UniProtKB-KW"/>
</dbReference>
<reference evidence="6" key="1">
    <citation type="submission" date="2021-02" db="EMBL/GenBank/DDBJ databases">
        <title>Infant gut strain persistence is associated with maternal origin, phylogeny, and functional potential including surface adhesion and iron acquisition.</title>
        <authorList>
            <person name="Lou Y.C."/>
        </authorList>
    </citation>
    <scope>NUCLEOTIDE SEQUENCE</scope>
    <source>
        <strain evidence="6">L3_106_000M1_dasL3_106_000M1_concoct_15</strain>
    </source>
</reference>
<keyword evidence="5" id="KW-0028">Amino-acid biosynthesis</keyword>
<feature type="binding site" evidence="5">
    <location>
        <position position="233"/>
    </location>
    <ligand>
        <name>3-dehydroquinate</name>
        <dbReference type="ChEBI" id="CHEBI:32364"/>
    </ligand>
</feature>
<dbReference type="GO" id="GO:0009073">
    <property type="term" value="P:aromatic amino acid family biosynthetic process"/>
    <property type="evidence" value="ECO:0007669"/>
    <property type="project" value="UniProtKB-KW"/>
</dbReference>